<dbReference type="PANTHER" id="PTHR32552">
    <property type="entry name" value="FERRICHROME IRON RECEPTOR-RELATED"/>
    <property type="match status" value="1"/>
</dbReference>
<evidence type="ECO:0000256" key="6">
    <source>
        <dbReference type="ARBA" id="ARBA00023004"/>
    </source>
</evidence>
<evidence type="ECO:0000313" key="12">
    <source>
        <dbReference type="EMBL" id="AMG73819.1"/>
    </source>
</evidence>
<dbReference type="EMBL" id="CP012199">
    <property type="protein sequence ID" value="AMG73819.1"/>
    <property type="molecule type" value="Genomic_DNA"/>
</dbReference>
<name>A0AA86GKE3_9SPHN</name>
<reference evidence="12 13" key="1">
    <citation type="journal article" date="2016" name="BMC Genomics">
        <title>Genomic analysis of the nitrate-respiring Sphingopyxis granuli (formerly Sphingomonas macrogoltabida) strain TFA.</title>
        <authorList>
            <person name="Garcia-Romero I."/>
            <person name="Perez-Pulido A.J."/>
            <person name="Gonzalez-Flores Y.E."/>
            <person name="Reyes-Ramirez F."/>
            <person name="Santero E."/>
            <person name="Floriano B."/>
        </authorList>
    </citation>
    <scope>NUCLEOTIDE SEQUENCE [LARGE SCALE GENOMIC DNA]</scope>
    <source>
        <strain evidence="12 13">TFA</strain>
    </source>
</reference>
<organism evidence="12 13">
    <name type="scientific">Sphingopyxis granuli</name>
    <dbReference type="NCBI Taxonomy" id="267128"/>
    <lineage>
        <taxon>Bacteria</taxon>
        <taxon>Pseudomonadati</taxon>
        <taxon>Pseudomonadota</taxon>
        <taxon>Alphaproteobacteria</taxon>
        <taxon>Sphingomonadales</taxon>
        <taxon>Sphingomonadaceae</taxon>
        <taxon>Sphingopyxis</taxon>
    </lineage>
</organism>
<feature type="domain" description="TonB-dependent receptor-like beta-barrel" evidence="11">
    <location>
        <begin position="2"/>
        <end position="136"/>
    </location>
</feature>
<evidence type="ECO:0000256" key="2">
    <source>
        <dbReference type="ARBA" id="ARBA00022448"/>
    </source>
</evidence>
<dbReference type="InterPro" id="IPR000531">
    <property type="entry name" value="Beta-barrel_TonB"/>
</dbReference>
<evidence type="ECO:0000256" key="7">
    <source>
        <dbReference type="ARBA" id="ARBA00023065"/>
    </source>
</evidence>
<evidence type="ECO:0000256" key="9">
    <source>
        <dbReference type="ARBA" id="ARBA00023136"/>
    </source>
</evidence>
<dbReference type="SUPFAM" id="SSF56935">
    <property type="entry name" value="Porins"/>
    <property type="match status" value="1"/>
</dbReference>
<evidence type="ECO:0000256" key="3">
    <source>
        <dbReference type="ARBA" id="ARBA00022452"/>
    </source>
</evidence>
<evidence type="ECO:0000256" key="5">
    <source>
        <dbReference type="ARBA" id="ARBA00022692"/>
    </source>
</evidence>
<evidence type="ECO:0000259" key="11">
    <source>
        <dbReference type="Pfam" id="PF00593"/>
    </source>
</evidence>
<evidence type="ECO:0000313" key="13">
    <source>
        <dbReference type="Proteomes" id="UP000058599"/>
    </source>
</evidence>
<keyword evidence="12" id="KW-0675">Receptor</keyword>
<keyword evidence="3" id="KW-1134">Transmembrane beta strand</keyword>
<dbReference type="PANTHER" id="PTHR32552:SF81">
    <property type="entry name" value="TONB-DEPENDENT OUTER MEMBRANE RECEPTOR"/>
    <property type="match status" value="1"/>
</dbReference>
<keyword evidence="8" id="KW-0798">TonB box</keyword>
<keyword evidence="9" id="KW-0472">Membrane</keyword>
<dbReference type="Pfam" id="PF00593">
    <property type="entry name" value="TonB_dep_Rec_b-barrel"/>
    <property type="match status" value="1"/>
</dbReference>
<evidence type="ECO:0000256" key="1">
    <source>
        <dbReference type="ARBA" id="ARBA00004571"/>
    </source>
</evidence>
<dbReference type="GO" id="GO:0009279">
    <property type="term" value="C:cell outer membrane"/>
    <property type="evidence" value="ECO:0007669"/>
    <property type="project" value="UniProtKB-SubCell"/>
</dbReference>
<sequence length="367" mass="39304">MTGRAVIDFKVTPDNLLYASYSRGYKSGGINPALQFNVAGVTETFAPEIINAFEIGSKNTFGDGVLQLNLTGFYYKYKGLQLSRIVARTSVNDNVDADIYGFEAEAMVRPNPDWLINLGFSYLKTKVTDDKLFVNQRDPSGGLPDSVIIKDITQAFNCAVVANVGGQTTANAFVTGFNDAVNAAKGLDRTNGLRPPEDFPSDANLGAASGAYSICGSESDPTGASLLNAAKATGGAITVYSGGVPISIKGNSLPQAPNFKFSAGVQHTVNFPSGMSLVPRLDLTYTGDSYGNIFNGRVNKVKGYAQANAQLQLNGRDDRWYVRGFVQNIFDNNATTGLYLTDQSSGLFTNIFTLEPRRYGIGAGMKF</sequence>
<dbReference type="InterPro" id="IPR036942">
    <property type="entry name" value="Beta-barrel_TonB_sf"/>
</dbReference>
<protein>
    <submittedName>
        <fullName evidence="12">TonB-dependent receptor</fullName>
    </submittedName>
</protein>
<dbReference type="Gene3D" id="2.40.170.20">
    <property type="entry name" value="TonB-dependent receptor, beta-barrel domain"/>
    <property type="match status" value="2"/>
</dbReference>
<dbReference type="KEGG" id="sgi:SGRAN_1430"/>
<dbReference type="GO" id="GO:0006826">
    <property type="term" value="P:iron ion transport"/>
    <property type="evidence" value="ECO:0007669"/>
    <property type="project" value="UniProtKB-KW"/>
</dbReference>
<keyword evidence="13" id="KW-1185">Reference proteome</keyword>
<evidence type="ECO:0000256" key="4">
    <source>
        <dbReference type="ARBA" id="ARBA00022496"/>
    </source>
</evidence>
<keyword evidence="10" id="KW-0998">Cell outer membrane</keyword>
<accession>A0AA86GKE3</accession>
<keyword evidence="6" id="KW-0408">Iron</keyword>
<evidence type="ECO:0000256" key="8">
    <source>
        <dbReference type="ARBA" id="ARBA00023077"/>
    </source>
</evidence>
<dbReference type="Proteomes" id="UP000058599">
    <property type="component" value="Chromosome"/>
</dbReference>
<dbReference type="AlphaFoldDB" id="A0AA86GKE3"/>
<gene>
    <name evidence="12" type="ORF">SGRAN_1430</name>
</gene>
<keyword evidence="4" id="KW-0410">Iron transport</keyword>
<proteinExistence type="predicted"/>
<dbReference type="InterPro" id="IPR039426">
    <property type="entry name" value="TonB-dep_rcpt-like"/>
</dbReference>
<keyword evidence="7" id="KW-0406">Ion transport</keyword>
<keyword evidence="5" id="KW-0812">Transmembrane</keyword>
<comment type="subcellular location">
    <subcellularLocation>
        <location evidence="1">Cell outer membrane</location>
        <topology evidence="1">Multi-pass membrane protein</topology>
    </subcellularLocation>
</comment>
<evidence type="ECO:0000256" key="10">
    <source>
        <dbReference type="ARBA" id="ARBA00023237"/>
    </source>
</evidence>
<keyword evidence="2" id="KW-0813">Transport</keyword>